<evidence type="ECO:0000313" key="3">
    <source>
        <dbReference type="EMBL" id="GGB17863.1"/>
    </source>
</evidence>
<dbReference type="Pfam" id="PF14155">
    <property type="entry name" value="DUF4307"/>
    <property type="match status" value="1"/>
</dbReference>
<keyword evidence="2" id="KW-1133">Transmembrane helix</keyword>
<reference evidence="3" key="1">
    <citation type="journal article" date="2014" name="Int. J. Syst. Evol. Microbiol.">
        <title>Complete genome sequence of Corynebacterium casei LMG S-19264T (=DSM 44701T), isolated from a smear-ripened cheese.</title>
        <authorList>
            <consortium name="US DOE Joint Genome Institute (JGI-PGF)"/>
            <person name="Walter F."/>
            <person name="Albersmeier A."/>
            <person name="Kalinowski J."/>
            <person name="Ruckert C."/>
        </authorList>
    </citation>
    <scope>NUCLEOTIDE SEQUENCE</scope>
    <source>
        <strain evidence="3">CGMCC 1.12827</strain>
    </source>
</reference>
<dbReference type="EMBL" id="BMGC01000001">
    <property type="protein sequence ID" value="GGB17863.1"/>
    <property type="molecule type" value="Genomic_DNA"/>
</dbReference>
<dbReference type="AlphaFoldDB" id="A0A916SUX1"/>
<proteinExistence type="predicted"/>
<sequence>MVGVKRDGQTGGASVQPPAGRYPVERSRSSRRRWFIALSILVVIAGLIVAWVGYKSLSDAPVSGSGTGYEIVDDSTVDVQFTVTRSDPSKPAACVVRARSKDGAETGRREVLIPPSQDSAIGVKTTLRTSERAFVGEVYGCSIKVPDYLVAG</sequence>
<accession>A0A916SUX1</accession>
<dbReference type="RefSeq" id="WP_188584732.1">
    <property type="nucleotide sequence ID" value="NZ_BMGC01000001.1"/>
</dbReference>
<evidence type="ECO:0000256" key="1">
    <source>
        <dbReference type="SAM" id="MobiDB-lite"/>
    </source>
</evidence>
<reference evidence="3" key="2">
    <citation type="submission" date="2020-09" db="EMBL/GenBank/DDBJ databases">
        <authorList>
            <person name="Sun Q."/>
            <person name="Zhou Y."/>
        </authorList>
    </citation>
    <scope>NUCLEOTIDE SEQUENCE</scope>
    <source>
        <strain evidence="3">CGMCC 1.12827</strain>
    </source>
</reference>
<protein>
    <submittedName>
        <fullName evidence="3">Membrane protein</fullName>
    </submittedName>
</protein>
<keyword evidence="2" id="KW-0812">Transmembrane</keyword>
<evidence type="ECO:0000313" key="4">
    <source>
        <dbReference type="Proteomes" id="UP000621454"/>
    </source>
</evidence>
<evidence type="ECO:0000256" key="2">
    <source>
        <dbReference type="SAM" id="Phobius"/>
    </source>
</evidence>
<dbReference type="InterPro" id="IPR025443">
    <property type="entry name" value="DUF4307"/>
</dbReference>
<feature type="region of interest" description="Disordered" evidence="1">
    <location>
        <begin position="1"/>
        <end position="24"/>
    </location>
</feature>
<name>A0A916SUX1_9ACTN</name>
<feature type="transmembrane region" description="Helical" evidence="2">
    <location>
        <begin position="34"/>
        <end position="54"/>
    </location>
</feature>
<keyword evidence="4" id="KW-1185">Reference proteome</keyword>
<keyword evidence="2" id="KW-0472">Membrane</keyword>
<comment type="caution">
    <text evidence="3">The sequence shown here is derived from an EMBL/GenBank/DDBJ whole genome shotgun (WGS) entry which is preliminary data.</text>
</comment>
<dbReference type="Proteomes" id="UP000621454">
    <property type="component" value="Unassembled WGS sequence"/>
</dbReference>
<organism evidence="3 4">
    <name type="scientific">Gordonia jinhuaensis</name>
    <dbReference type="NCBI Taxonomy" id="1517702"/>
    <lineage>
        <taxon>Bacteria</taxon>
        <taxon>Bacillati</taxon>
        <taxon>Actinomycetota</taxon>
        <taxon>Actinomycetes</taxon>
        <taxon>Mycobacteriales</taxon>
        <taxon>Gordoniaceae</taxon>
        <taxon>Gordonia</taxon>
    </lineage>
</organism>
<gene>
    <name evidence="3" type="ORF">GCM10011489_02440</name>
</gene>